<dbReference type="SUPFAM" id="SSF103473">
    <property type="entry name" value="MFS general substrate transporter"/>
    <property type="match status" value="1"/>
</dbReference>
<dbReference type="EMBL" id="AMCI01002705">
    <property type="protein sequence ID" value="EJX02047.1"/>
    <property type="molecule type" value="Genomic_DNA"/>
</dbReference>
<dbReference type="GO" id="GO:0022857">
    <property type="term" value="F:transmembrane transporter activity"/>
    <property type="evidence" value="ECO:0007669"/>
    <property type="project" value="InterPro"/>
</dbReference>
<dbReference type="Pfam" id="PF07690">
    <property type="entry name" value="MFS_1"/>
    <property type="match status" value="1"/>
</dbReference>
<dbReference type="Gene3D" id="1.20.1250.20">
    <property type="entry name" value="MFS general substrate transporter like domains"/>
    <property type="match status" value="1"/>
</dbReference>
<organism evidence="2">
    <name type="scientific">gut metagenome</name>
    <dbReference type="NCBI Taxonomy" id="749906"/>
    <lineage>
        <taxon>unclassified sequences</taxon>
        <taxon>metagenomes</taxon>
        <taxon>organismal metagenomes</taxon>
    </lineage>
</organism>
<sequence>ERLPGNEAMRASVRYATIAPAGTFAAYIVSALCALAGSWRAPFFFAAAFLLFSSFLWLRGMKVLAPGSHRSTAAQSAPASFGGFSAMVLWTLVPVSLACLVNGFVRDGVQTWMPSYLLDSYGLDSLFFHPVHPCSAATQPKWCMAQQGTQRKNIS</sequence>
<dbReference type="InterPro" id="IPR036259">
    <property type="entry name" value="MFS_trans_sf"/>
</dbReference>
<feature type="transmembrane region" description="Helical" evidence="1">
    <location>
        <begin position="43"/>
        <end position="60"/>
    </location>
</feature>
<feature type="transmembrane region" description="Helical" evidence="1">
    <location>
        <begin position="81"/>
        <end position="105"/>
    </location>
</feature>
<comment type="caution">
    <text evidence="2">The sequence shown here is derived from an EMBL/GenBank/DDBJ whole genome shotgun (WGS) entry which is preliminary data.</text>
</comment>
<evidence type="ECO:0000313" key="2">
    <source>
        <dbReference type="EMBL" id="EJX02047.1"/>
    </source>
</evidence>
<name>J9G4D4_9ZZZZ</name>
<dbReference type="InterPro" id="IPR011701">
    <property type="entry name" value="MFS"/>
</dbReference>
<keyword evidence="1" id="KW-0472">Membrane</keyword>
<reference evidence="2" key="1">
    <citation type="journal article" date="2012" name="PLoS ONE">
        <title>Gene sets for utilization of primary and secondary nutrition supplies in the distal gut of endangered iberian lynx.</title>
        <authorList>
            <person name="Alcaide M."/>
            <person name="Messina E."/>
            <person name="Richter M."/>
            <person name="Bargiela R."/>
            <person name="Peplies J."/>
            <person name="Huws S.A."/>
            <person name="Newbold C.J."/>
            <person name="Golyshin P.N."/>
            <person name="Simon M.A."/>
            <person name="Lopez G."/>
            <person name="Yakimov M.M."/>
            <person name="Ferrer M."/>
        </authorList>
    </citation>
    <scope>NUCLEOTIDE SEQUENCE</scope>
</reference>
<feature type="transmembrane region" description="Helical" evidence="1">
    <location>
        <begin position="12"/>
        <end position="37"/>
    </location>
</feature>
<accession>J9G4D4</accession>
<keyword evidence="1" id="KW-1133">Transmembrane helix</keyword>
<protein>
    <submittedName>
        <fullName evidence="2">Major facilitator superfamily MFS-1</fullName>
    </submittedName>
</protein>
<dbReference type="AlphaFoldDB" id="J9G4D4"/>
<keyword evidence="1" id="KW-0812">Transmembrane</keyword>
<feature type="non-terminal residue" evidence="2">
    <location>
        <position position="1"/>
    </location>
</feature>
<proteinExistence type="predicted"/>
<gene>
    <name evidence="2" type="ORF">EVA_09844</name>
</gene>
<evidence type="ECO:0000256" key="1">
    <source>
        <dbReference type="SAM" id="Phobius"/>
    </source>
</evidence>